<accession>A0A1C3W0L3</accession>
<dbReference type="GO" id="GO:0003677">
    <property type="term" value="F:DNA binding"/>
    <property type="evidence" value="ECO:0007669"/>
    <property type="project" value="UniProtKB-KW"/>
</dbReference>
<dbReference type="InterPro" id="IPR001631">
    <property type="entry name" value="TopoI"/>
</dbReference>
<dbReference type="InterPro" id="IPR011010">
    <property type="entry name" value="DNA_brk_join_enz"/>
</dbReference>
<dbReference type="SUPFAM" id="SSF56349">
    <property type="entry name" value="DNA breaking-rejoining enzymes"/>
    <property type="match status" value="1"/>
</dbReference>
<dbReference type="Gene3D" id="3.90.15.10">
    <property type="entry name" value="Topoisomerase I, Chain A, domain 3"/>
    <property type="match status" value="1"/>
</dbReference>
<evidence type="ECO:0000256" key="7">
    <source>
        <dbReference type="SAM" id="MobiDB-lite"/>
    </source>
</evidence>
<dbReference type="InterPro" id="IPR014711">
    <property type="entry name" value="TopoI_cat_a-hlx-sub_euk"/>
</dbReference>
<feature type="domain" description="DNA topoisomerase I catalytic core eukaryotic-type" evidence="8">
    <location>
        <begin position="138"/>
        <end position="353"/>
    </location>
</feature>
<dbReference type="OrthoDB" id="9778962at2"/>
<dbReference type="GO" id="GO:0003917">
    <property type="term" value="F:DNA topoisomerase type I (single strand cut, ATP-independent) activity"/>
    <property type="evidence" value="ECO:0007669"/>
    <property type="project" value="UniProtKB-EC"/>
</dbReference>
<evidence type="ECO:0000256" key="6">
    <source>
        <dbReference type="ARBA" id="ARBA00023235"/>
    </source>
</evidence>
<dbReference type="SUPFAM" id="SSF55869">
    <property type="entry name" value="DNA topoisomerase I domain"/>
    <property type="match status" value="1"/>
</dbReference>
<dbReference type="InterPro" id="IPR035447">
    <property type="entry name" value="DNA_topo_I_N_sf"/>
</dbReference>
<dbReference type="AlphaFoldDB" id="A0A1C3W0L3"/>
<dbReference type="PROSITE" id="PS52038">
    <property type="entry name" value="TOPO_IB_2"/>
    <property type="match status" value="1"/>
</dbReference>
<dbReference type="InterPro" id="IPR049331">
    <property type="entry name" value="Top1B_N_bact"/>
</dbReference>
<dbReference type="GO" id="GO:0006265">
    <property type="term" value="P:DNA topological change"/>
    <property type="evidence" value="ECO:0007669"/>
    <property type="project" value="InterPro"/>
</dbReference>
<dbReference type="EMBL" id="FMAF01000007">
    <property type="protein sequence ID" value="SCB33374.1"/>
    <property type="molecule type" value="Genomic_DNA"/>
</dbReference>
<dbReference type="Pfam" id="PF21338">
    <property type="entry name" value="Top1B_N_bact"/>
    <property type="match status" value="1"/>
</dbReference>
<comment type="catalytic activity">
    <reaction evidence="1">
        <text>ATP-independent breakage of single-stranded DNA, followed by passage and rejoining.</text>
        <dbReference type="EC" id="5.6.2.1"/>
    </reaction>
</comment>
<feature type="domain" description="DNA topoisomerase IB N-terminal" evidence="9">
    <location>
        <begin position="76"/>
        <end position="123"/>
    </location>
</feature>
<keyword evidence="4" id="KW-0799">Topoisomerase</keyword>
<evidence type="ECO:0000256" key="3">
    <source>
        <dbReference type="ARBA" id="ARBA00012891"/>
    </source>
</evidence>
<protein>
    <recommendedName>
        <fullName evidence="3">DNA topoisomerase</fullName>
        <ecNumber evidence="3">5.6.2.1</ecNumber>
    </recommendedName>
</protein>
<sequence length="390" mass="43797">MRPSKRTTTEGKARLGWGLNGGGSDSAARPAAAEVVEGRGRAAVDPAAPQGDHGSGCFYLATLDGGVTRKKGRKDFLYYDQSGNRIVDKVELDRFSALAIPPAYIDVIISPDPRSHLQAVGRDVRGRKQYRYHPDWIAERGREKFAQLAEFARALPKIRKRIDIDLRRRKPGLAKALATVVWLMDKLFIRIGNEAYAMENHSYGLTTLRSRHVKVVGSRVQFRFKGKSGKEWRLSYSDRRIIRAIRMLQELPGQQLFQYVDDDGVRHSIRSQDVNAYIRDAAAGDFSSRQFRTWGATRMAASTLAAIQPADTAAARARQVNEVIDAVAAKLVNTRAVCRASYIHPRVFEDFENGALAEITQVKVKTRSSNMLRWLDEDEIAVLRWLEQSA</sequence>
<dbReference type="RefSeq" id="WP_092574335.1">
    <property type="nucleotide sequence ID" value="NZ_FMAF01000007.1"/>
</dbReference>
<evidence type="ECO:0000259" key="8">
    <source>
        <dbReference type="Pfam" id="PF01028"/>
    </source>
</evidence>
<name>A0A1C3W0L3_9HYPH</name>
<dbReference type="Gene3D" id="3.30.66.10">
    <property type="entry name" value="DNA topoisomerase I domain"/>
    <property type="match status" value="1"/>
</dbReference>
<evidence type="ECO:0000313" key="10">
    <source>
        <dbReference type="EMBL" id="SCB33374.1"/>
    </source>
</evidence>
<evidence type="ECO:0000256" key="2">
    <source>
        <dbReference type="ARBA" id="ARBA00006645"/>
    </source>
</evidence>
<organism evidence="10 11">
    <name type="scientific">Rhizobium lusitanum</name>
    <dbReference type="NCBI Taxonomy" id="293958"/>
    <lineage>
        <taxon>Bacteria</taxon>
        <taxon>Pseudomonadati</taxon>
        <taxon>Pseudomonadota</taxon>
        <taxon>Alphaproteobacteria</taxon>
        <taxon>Hyphomicrobiales</taxon>
        <taxon>Rhizobiaceae</taxon>
        <taxon>Rhizobium/Agrobacterium group</taxon>
        <taxon>Rhizobium</taxon>
    </lineage>
</organism>
<keyword evidence="5" id="KW-0238">DNA-binding</keyword>
<evidence type="ECO:0000256" key="4">
    <source>
        <dbReference type="ARBA" id="ARBA00023029"/>
    </source>
</evidence>
<dbReference type="Pfam" id="PF01028">
    <property type="entry name" value="Topoisom_I"/>
    <property type="match status" value="1"/>
</dbReference>
<dbReference type="PRINTS" id="PR00416">
    <property type="entry name" value="EUTPISMRASEI"/>
</dbReference>
<comment type="similarity">
    <text evidence="2">Belongs to the type IB topoisomerase family.</text>
</comment>
<keyword evidence="6 10" id="KW-0413">Isomerase</keyword>
<dbReference type="InterPro" id="IPR013500">
    <property type="entry name" value="TopoI_cat_euk"/>
</dbReference>
<dbReference type="Gene3D" id="1.10.132.120">
    <property type="match status" value="1"/>
</dbReference>
<evidence type="ECO:0000256" key="1">
    <source>
        <dbReference type="ARBA" id="ARBA00000213"/>
    </source>
</evidence>
<gene>
    <name evidence="10" type="ORF">GA0061101_107222</name>
</gene>
<proteinExistence type="inferred from homology"/>
<dbReference type="EC" id="5.6.2.1" evidence="3"/>
<evidence type="ECO:0000313" key="11">
    <source>
        <dbReference type="Proteomes" id="UP000199205"/>
    </source>
</evidence>
<evidence type="ECO:0000256" key="5">
    <source>
        <dbReference type="ARBA" id="ARBA00023125"/>
    </source>
</evidence>
<reference evidence="10 11" key="1">
    <citation type="submission" date="2016-08" db="EMBL/GenBank/DDBJ databases">
        <authorList>
            <person name="Seilhamer J.J."/>
        </authorList>
    </citation>
    <scope>NUCLEOTIDE SEQUENCE [LARGE SCALE GENOMIC DNA]</scope>
    <source>
        <strain evidence="10 11">P1-7</strain>
    </source>
</reference>
<feature type="region of interest" description="Disordered" evidence="7">
    <location>
        <begin position="1"/>
        <end position="32"/>
    </location>
</feature>
<evidence type="ECO:0000259" key="9">
    <source>
        <dbReference type="Pfam" id="PF21338"/>
    </source>
</evidence>
<dbReference type="Proteomes" id="UP000199205">
    <property type="component" value="Unassembled WGS sequence"/>
</dbReference>